<keyword evidence="3" id="KW-1185">Reference proteome</keyword>
<evidence type="ECO:0000313" key="3">
    <source>
        <dbReference type="Proteomes" id="UP000265955"/>
    </source>
</evidence>
<dbReference type="AlphaFoldDB" id="A0A3A3FPU3"/>
<feature type="transmembrane region" description="Helical" evidence="1">
    <location>
        <begin position="6"/>
        <end position="31"/>
    </location>
</feature>
<sequence>MSDLDVWASIGLLLLATLLTRGSFFLFGHAVKIPAKVQHALRYAPAAALAAIIVPDMVLMNGALQLNWMNPKLMAGLAATAFFLVKRHMLGTIIVGMAVYSLLRIIL</sequence>
<evidence type="ECO:0000256" key="1">
    <source>
        <dbReference type="SAM" id="Phobius"/>
    </source>
</evidence>
<proteinExistence type="predicted"/>
<keyword evidence="1" id="KW-0472">Membrane</keyword>
<dbReference type="EMBL" id="QYUO01000001">
    <property type="protein sequence ID" value="RJF97893.1"/>
    <property type="molecule type" value="Genomic_DNA"/>
</dbReference>
<dbReference type="InterPro" id="IPR008407">
    <property type="entry name" value="Brnchd-chn_aa_trnsp_AzlD"/>
</dbReference>
<gene>
    <name evidence="2" type="ORF">D3871_04670</name>
</gene>
<dbReference type="RefSeq" id="WP_119767838.1">
    <property type="nucleotide sequence ID" value="NZ_QYUO01000001.1"/>
</dbReference>
<dbReference type="OrthoDB" id="5465192at2"/>
<name>A0A3A3FPU3_9BURK</name>
<feature type="transmembrane region" description="Helical" evidence="1">
    <location>
        <begin position="43"/>
        <end position="68"/>
    </location>
</feature>
<protein>
    <submittedName>
        <fullName evidence="2">AzlD domain-containing protein</fullName>
    </submittedName>
</protein>
<comment type="caution">
    <text evidence="2">The sequence shown here is derived from an EMBL/GenBank/DDBJ whole genome shotgun (WGS) entry which is preliminary data.</text>
</comment>
<keyword evidence="1" id="KW-1133">Transmembrane helix</keyword>
<feature type="transmembrane region" description="Helical" evidence="1">
    <location>
        <begin position="88"/>
        <end position="106"/>
    </location>
</feature>
<organism evidence="2 3">
    <name type="scientific">Noviherbaspirillum saxi</name>
    <dbReference type="NCBI Taxonomy" id="2320863"/>
    <lineage>
        <taxon>Bacteria</taxon>
        <taxon>Pseudomonadati</taxon>
        <taxon>Pseudomonadota</taxon>
        <taxon>Betaproteobacteria</taxon>
        <taxon>Burkholderiales</taxon>
        <taxon>Oxalobacteraceae</taxon>
        <taxon>Noviherbaspirillum</taxon>
    </lineage>
</organism>
<accession>A0A3A3FPU3</accession>
<reference evidence="3" key="1">
    <citation type="submission" date="2018-09" db="EMBL/GenBank/DDBJ databases">
        <authorList>
            <person name="Zhu H."/>
        </authorList>
    </citation>
    <scope>NUCLEOTIDE SEQUENCE [LARGE SCALE GENOMIC DNA]</scope>
    <source>
        <strain evidence="3">K1R23-30</strain>
    </source>
</reference>
<evidence type="ECO:0000313" key="2">
    <source>
        <dbReference type="EMBL" id="RJF97893.1"/>
    </source>
</evidence>
<dbReference type="Proteomes" id="UP000265955">
    <property type="component" value="Unassembled WGS sequence"/>
</dbReference>
<keyword evidence="1" id="KW-0812">Transmembrane</keyword>
<dbReference type="Pfam" id="PF05437">
    <property type="entry name" value="AzlD"/>
    <property type="match status" value="1"/>
</dbReference>